<evidence type="ECO:0000313" key="2">
    <source>
        <dbReference type="Proteomes" id="UP000193719"/>
    </source>
</evidence>
<accession>A0A1Y1VPV4</accession>
<dbReference type="InterPro" id="IPR025563">
    <property type="entry name" value="DUF4286"/>
</dbReference>
<name>A0A1Y1VPV4_9FUNG</name>
<reference evidence="1 2" key="2">
    <citation type="submission" date="2016-08" db="EMBL/GenBank/DDBJ databases">
        <title>Pervasive Adenine N6-methylation of Active Genes in Fungi.</title>
        <authorList>
            <consortium name="DOE Joint Genome Institute"/>
            <person name="Mondo S.J."/>
            <person name="Dannebaum R.O."/>
            <person name="Kuo R.C."/>
            <person name="Labutti K."/>
            <person name="Haridas S."/>
            <person name="Kuo A."/>
            <person name="Salamov A."/>
            <person name="Ahrendt S.R."/>
            <person name="Lipzen A."/>
            <person name="Sullivan W."/>
            <person name="Andreopoulos W.B."/>
            <person name="Clum A."/>
            <person name="Lindquist E."/>
            <person name="Daum C."/>
            <person name="Ramamoorthy G.K."/>
            <person name="Gryganskyi A."/>
            <person name="Culley D."/>
            <person name="Magnuson J.K."/>
            <person name="James T.Y."/>
            <person name="O'Malley M.A."/>
            <person name="Stajich J.E."/>
            <person name="Spatafora J.W."/>
            <person name="Visel A."/>
            <person name="Grigoriev I.V."/>
        </authorList>
    </citation>
    <scope>NUCLEOTIDE SEQUENCE [LARGE SCALE GENOMIC DNA]</scope>
    <source>
        <strain evidence="2">finn</strain>
    </source>
</reference>
<dbReference type="AlphaFoldDB" id="A0A1Y1VPV4"/>
<organism evidence="1 2">
    <name type="scientific">Piromyces finnis</name>
    <dbReference type="NCBI Taxonomy" id="1754191"/>
    <lineage>
        <taxon>Eukaryota</taxon>
        <taxon>Fungi</taxon>
        <taxon>Fungi incertae sedis</taxon>
        <taxon>Chytridiomycota</taxon>
        <taxon>Chytridiomycota incertae sedis</taxon>
        <taxon>Neocallimastigomycetes</taxon>
        <taxon>Neocallimastigales</taxon>
        <taxon>Neocallimastigaceae</taxon>
        <taxon>Piromyces</taxon>
    </lineage>
</organism>
<dbReference type="EMBL" id="MCFH01000001">
    <property type="protein sequence ID" value="ORX61172.1"/>
    <property type="molecule type" value="Genomic_DNA"/>
</dbReference>
<dbReference type="OrthoDB" id="2120148at2759"/>
<comment type="caution">
    <text evidence="1">The sequence shown here is derived from an EMBL/GenBank/DDBJ whole genome shotgun (WGS) entry which is preliminary data.</text>
</comment>
<gene>
    <name evidence="1" type="ORF">BCR36DRAFT_579215</name>
</gene>
<sequence>MLEIHNDNIITNKINQPKSGDYLKQTSILYASNPPTIIPLVDIPSDSKIIYEVNLSVPKEKANEFVEWLNIYSRVLCQTIPGFTNCNVFSQPKPFGLHWLSEEGDSKCYFLIQYHIRSQEYLKEYLKNGQTKVSVTEIDRFKYNIISRRVIRNLFTISA</sequence>
<reference evidence="1 2" key="1">
    <citation type="submission" date="2016-08" db="EMBL/GenBank/DDBJ databases">
        <title>Genomes of anaerobic fungi encode conserved fungal cellulosomes for biomass hydrolysis.</title>
        <authorList>
            <consortium name="DOE Joint Genome Institute"/>
            <person name="Haitjema C.H."/>
            <person name="Gilmore S.P."/>
            <person name="Henske J.K."/>
            <person name="Solomon K.V."/>
            <person name="De Groot R."/>
            <person name="Kuo A."/>
            <person name="Mondo S.J."/>
            <person name="Salamov A.A."/>
            <person name="Labutti K."/>
            <person name="Zhao Z."/>
            <person name="Chiniquy J."/>
            <person name="Barry K."/>
            <person name="Brewer H.M."/>
            <person name="Purvine S.O."/>
            <person name="Wright A.T."/>
            <person name="Boxma B."/>
            <person name="Van Alen T."/>
            <person name="Hackstein J.H."/>
            <person name="Baker S.E."/>
            <person name="Grigoriev I.V."/>
            <person name="O'Malley M.A."/>
        </authorList>
    </citation>
    <scope>NUCLEOTIDE SEQUENCE [LARGE SCALE GENOMIC DNA]</scope>
    <source>
        <strain evidence="2">finn</strain>
    </source>
</reference>
<dbReference type="Proteomes" id="UP000193719">
    <property type="component" value="Unassembled WGS sequence"/>
</dbReference>
<protein>
    <submittedName>
        <fullName evidence="1">Uncharacterized protein</fullName>
    </submittedName>
</protein>
<proteinExistence type="predicted"/>
<evidence type="ECO:0000313" key="1">
    <source>
        <dbReference type="EMBL" id="ORX61172.1"/>
    </source>
</evidence>
<keyword evidence="2" id="KW-1185">Reference proteome</keyword>
<dbReference type="Pfam" id="PF14114">
    <property type="entry name" value="DUF4286"/>
    <property type="match status" value="1"/>
</dbReference>